<accession>A0ABM1N0X6</accession>
<protein>
    <submittedName>
        <fullName evidence="6">Testis-expressed sequence 10 protein homolog</fullName>
    </submittedName>
</protein>
<dbReference type="RefSeq" id="XP_017780476.1">
    <property type="nucleotide sequence ID" value="XM_017924987.1"/>
</dbReference>
<organism evidence="5 6">
    <name type="scientific">Nicrophorus vespilloides</name>
    <name type="common">Boreal carrion beetle</name>
    <dbReference type="NCBI Taxonomy" id="110193"/>
    <lineage>
        <taxon>Eukaryota</taxon>
        <taxon>Metazoa</taxon>
        <taxon>Ecdysozoa</taxon>
        <taxon>Arthropoda</taxon>
        <taxon>Hexapoda</taxon>
        <taxon>Insecta</taxon>
        <taxon>Pterygota</taxon>
        <taxon>Neoptera</taxon>
        <taxon>Endopterygota</taxon>
        <taxon>Coleoptera</taxon>
        <taxon>Polyphaga</taxon>
        <taxon>Staphyliniformia</taxon>
        <taxon>Silphidae</taxon>
        <taxon>Nicrophorinae</taxon>
        <taxon>Nicrophorus</taxon>
    </lineage>
</organism>
<keyword evidence="5" id="KW-1185">Reference proteome</keyword>
<comment type="similarity">
    <text evidence="2">Belongs to the IPI1/TEX10 family.</text>
</comment>
<name>A0ABM1N0X6_NICVS</name>
<dbReference type="InterPro" id="IPR011989">
    <property type="entry name" value="ARM-like"/>
</dbReference>
<evidence type="ECO:0000313" key="5">
    <source>
        <dbReference type="Proteomes" id="UP000695000"/>
    </source>
</evidence>
<evidence type="ECO:0000313" key="6">
    <source>
        <dbReference type="RefSeq" id="XP_017780476.1"/>
    </source>
</evidence>
<feature type="domain" description="Pre-rRNA-processing protein Ipi1 N-terminal" evidence="4">
    <location>
        <begin position="144"/>
        <end position="239"/>
    </location>
</feature>
<sequence>MGKNQKHKKMLKSEKAKVKMRVKSEKTKFLPKGLNVTKTDFKVKAIVLPEQLKSHGGSELLSKRKLNVKDILSRLNHHNVSVKNDCCEELKQVMVYHIEEIVDQYLSQILHGVTPLILDKEKKVRVNAIKILDTILEKAEGTKFVPFFQILASYLRCSMTNIDKNIQEDSLLFLDSLLKYVPHLVAENREKILPNLFSLISKFRNDSKNMGRTLTINLGSKITAVKWRIQVLSRLNSFLSAVLSAEKQTNTKGTCQEIVINAGDSSRIPIHVNPYKRNCLELRLADDEGRGDEEKEDAIMKNMKVLMGLLYEVWLEVIPDRSMETENTLLTSDTAAVLGCILNILYLQLDYCKRKSPADYKKEFCTTDYQNFMKSVLSQFPFSQPSDGKKRISKGLDSSSVDPKCVKENLTVCYLFASLNHNLSPVQVTHAQNLLNYFTTCLVTRGYMHDSSSTLLVELVSTILLKNANSWSRTQDIEDVLKKTLNFHDFLAHSLKVKDELFDTLCDVTTIPLLNRTECYQKWLSNLPLILTTRKTISSKMLDKLLLIAKQGNTLFLSALEENVNSILKNFSTIQVEGKPNKMHILYLFYYIKDLNLVERDHLRSFKSDCEMIYKPTVDYILCK</sequence>
<reference evidence="6" key="1">
    <citation type="submission" date="2025-08" db="UniProtKB">
        <authorList>
            <consortium name="RefSeq"/>
        </authorList>
    </citation>
    <scope>IDENTIFICATION</scope>
    <source>
        <tissue evidence="6">Whole Larva</tissue>
    </source>
</reference>
<dbReference type="Proteomes" id="UP000695000">
    <property type="component" value="Unplaced"/>
</dbReference>
<dbReference type="InterPro" id="IPR016024">
    <property type="entry name" value="ARM-type_fold"/>
</dbReference>
<evidence type="ECO:0000256" key="1">
    <source>
        <dbReference type="ARBA" id="ARBA00004123"/>
    </source>
</evidence>
<evidence type="ECO:0000259" key="4">
    <source>
        <dbReference type="Pfam" id="PF12333"/>
    </source>
</evidence>
<evidence type="ECO:0000256" key="3">
    <source>
        <dbReference type="ARBA" id="ARBA00023242"/>
    </source>
</evidence>
<dbReference type="InterPro" id="IPR024679">
    <property type="entry name" value="Ipi1_N"/>
</dbReference>
<dbReference type="PANTHER" id="PTHR16056:SF2">
    <property type="entry name" value="TESTIS-EXPRESSED PROTEIN 10"/>
    <property type="match status" value="1"/>
</dbReference>
<evidence type="ECO:0000256" key="2">
    <source>
        <dbReference type="ARBA" id="ARBA00006427"/>
    </source>
</evidence>
<dbReference type="PANTHER" id="PTHR16056">
    <property type="entry name" value="REGULATOR OF MICROTUBULE DYNAMICS PROTEIN"/>
    <property type="match status" value="1"/>
</dbReference>
<dbReference type="Pfam" id="PF12333">
    <property type="entry name" value="Ipi1_N"/>
    <property type="match status" value="1"/>
</dbReference>
<dbReference type="Gene3D" id="1.25.10.10">
    <property type="entry name" value="Leucine-rich Repeat Variant"/>
    <property type="match status" value="1"/>
</dbReference>
<comment type="subcellular location">
    <subcellularLocation>
        <location evidence="1">Nucleus</location>
    </subcellularLocation>
</comment>
<dbReference type="GeneID" id="108565484"/>
<dbReference type="SUPFAM" id="SSF48371">
    <property type="entry name" value="ARM repeat"/>
    <property type="match status" value="1"/>
</dbReference>
<keyword evidence="3" id="KW-0539">Nucleus</keyword>
<proteinExistence type="inferred from homology"/>
<gene>
    <name evidence="6" type="primary">LOC108565484</name>
</gene>